<dbReference type="AlphaFoldDB" id="A0AA40EJQ3"/>
<organism evidence="2 3">
    <name type="scientific">Schizothecium vesticola</name>
    <dbReference type="NCBI Taxonomy" id="314040"/>
    <lineage>
        <taxon>Eukaryota</taxon>
        <taxon>Fungi</taxon>
        <taxon>Dikarya</taxon>
        <taxon>Ascomycota</taxon>
        <taxon>Pezizomycotina</taxon>
        <taxon>Sordariomycetes</taxon>
        <taxon>Sordariomycetidae</taxon>
        <taxon>Sordariales</taxon>
        <taxon>Schizotheciaceae</taxon>
        <taxon>Schizothecium</taxon>
    </lineage>
</organism>
<sequence length="210" mass="22883">MHICLKRRQAATHILNELQPTQVFLAEHATRSLPQLRTVSPRTLFVDSRKVDADMTQVARVDGSDQAKERLQEGGLAAGCVNQHEQMRAVEGCDGLVMYLAVGREQGQPSRRSFWGEESDLGGITGALCEELEGVGDHEDPSVDVVTEGPRKVEQASIECLSGSHGPGGGRCPLRLQGDRKSSANKEWALRESVGPGVSRYGRYTWSDGD</sequence>
<accession>A0AA40EJQ3</accession>
<protein>
    <submittedName>
        <fullName evidence="2">Uncharacterized protein</fullName>
    </submittedName>
</protein>
<dbReference type="Proteomes" id="UP001172155">
    <property type="component" value="Unassembled WGS sequence"/>
</dbReference>
<proteinExistence type="predicted"/>
<name>A0AA40EJQ3_9PEZI</name>
<evidence type="ECO:0000313" key="2">
    <source>
        <dbReference type="EMBL" id="KAK0740598.1"/>
    </source>
</evidence>
<dbReference type="EMBL" id="JAUKUD010000006">
    <property type="protein sequence ID" value="KAK0740598.1"/>
    <property type="molecule type" value="Genomic_DNA"/>
</dbReference>
<feature type="compositionally biased region" description="Basic and acidic residues" evidence="1">
    <location>
        <begin position="177"/>
        <end position="189"/>
    </location>
</feature>
<evidence type="ECO:0000256" key="1">
    <source>
        <dbReference type="SAM" id="MobiDB-lite"/>
    </source>
</evidence>
<keyword evidence="3" id="KW-1185">Reference proteome</keyword>
<gene>
    <name evidence="2" type="ORF">B0T18DRAFT_212746</name>
</gene>
<feature type="region of interest" description="Disordered" evidence="1">
    <location>
        <begin position="160"/>
        <end position="189"/>
    </location>
</feature>
<reference evidence="2" key="1">
    <citation type="submission" date="2023-06" db="EMBL/GenBank/DDBJ databases">
        <title>Genome-scale phylogeny and comparative genomics of the fungal order Sordariales.</title>
        <authorList>
            <consortium name="Lawrence Berkeley National Laboratory"/>
            <person name="Hensen N."/>
            <person name="Bonometti L."/>
            <person name="Westerberg I."/>
            <person name="Brannstrom I.O."/>
            <person name="Guillou S."/>
            <person name="Cros-Aarteil S."/>
            <person name="Calhoun S."/>
            <person name="Haridas S."/>
            <person name="Kuo A."/>
            <person name="Mondo S."/>
            <person name="Pangilinan J."/>
            <person name="Riley R."/>
            <person name="LaButti K."/>
            <person name="Andreopoulos B."/>
            <person name="Lipzen A."/>
            <person name="Chen C."/>
            <person name="Yanf M."/>
            <person name="Daum C."/>
            <person name="Ng V."/>
            <person name="Clum A."/>
            <person name="Steindorff A."/>
            <person name="Ohm R."/>
            <person name="Martin F."/>
            <person name="Silar P."/>
            <person name="Natvig D."/>
            <person name="Lalanne C."/>
            <person name="Gautier V."/>
            <person name="Ament-velasquez S.L."/>
            <person name="Kruys A."/>
            <person name="Hutchinson M.I."/>
            <person name="Powell A.J."/>
            <person name="Barry K."/>
            <person name="Miller A.N."/>
            <person name="Grigoriev I.V."/>
            <person name="Debuchy R."/>
            <person name="Gladieux P."/>
            <person name="Thoren M.H."/>
            <person name="Johannesson H."/>
        </authorList>
    </citation>
    <scope>NUCLEOTIDE SEQUENCE</scope>
    <source>
        <strain evidence="2">SMH3187-1</strain>
    </source>
</reference>
<evidence type="ECO:0000313" key="3">
    <source>
        <dbReference type="Proteomes" id="UP001172155"/>
    </source>
</evidence>
<comment type="caution">
    <text evidence="2">The sequence shown here is derived from an EMBL/GenBank/DDBJ whole genome shotgun (WGS) entry which is preliminary data.</text>
</comment>